<evidence type="ECO:0000313" key="6">
    <source>
        <dbReference type="Proteomes" id="UP000631114"/>
    </source>
</evidence>
<feature type="signal peptide" evidence="2">
    <location>
        <begin position="1"/>
        <end position="21"/>
    </location>
</feature>
<evidence type="ECO:0000259" key="3">
    <source>
        <dbReference type="PROSITE" id="PS50927"/>
    </source>
</evidence>
<keyword evidence="6" id="KW-1185">Reference proteome</keyword>
<dbReference type="CDD" id="cd00028">
    <property type="entry name" value="B_lectin"/>
    <property type="match status" value="1"/>
</dbReference>
<dbReference type="InterPro" id="IPR036426">
    <property type="entry name" value="Bulb-type_lectin_dom_sf"/>
</dbReference>
<feature type="chain" id="PRO_5032290135" description="Bulb-type lectin domain-containing protein" evidence="2">
    <location>
        <begin position="22"/>
        <end position="445"/>
    </location>
</feature>
<accession>A0A835GYE3</accession>
<dbReference type="PIRSF" id="PIRSF002686">
    <property type="entry name" value="SLG"/>
    <property type="match status" value="1"/>
</dbReference>
<dbReference type="PANTHER" id="PTHR47976:SF115">
    <property type="entry name" value="RECEPTOR-LIKE SERINE_THREONINE-PROTEIN KINASE"/>
    <property type="match status" value="1"/>
</dbReference>
<comment type="caution">
    <text evidence="5">The sequence shown here is derived from an EMBL/GenBank/DDBJ whole genome shotgun (WGS) entry which is preliminary data.</text>
</comment>
<dbReference type="SUPFAM" id="SSF51110">
    <property type="entry name" value="alpha-D-mannose-specific plant lectins"/>
    <property type="match status" value="1"/>
</dbReference>
<evidence type="ECO:0000313" key="5">
    <source>
        <dbReference type="EMBL" id="KAF9589191.1"/>
    </source>
</evidence>
<dbReference type="OrthoDB" id="1884773at2759"/>
<evidence type="ECO:0000256" key="2">
    <source>
        <dbReference type="SAM" id="SignalP"/>
    </source>
</evidence>
<feature type="domain" description="Bulb-type lectin" evidence="3">
    <location>
        <begin position="32"/>
        <end position="157"/>
    </location>
</feature>
<dbReference type="InterPro" id="IPR001480">
    <property type="entry name" value="Bulb-type_lectin_dom"/>
</dbReference>
<dbReference type="InterPro" id="IPR003609">
    <property type="entry name" value="Pan_app"/>
</dbReference>
<dbReference type="Pfam" id="PF01453">
    <property type="entry name" value="B_lectin"/>
    <property type="match status" value="1"/>
</dbReference>
<dbReference type="Proteomes" id="UP000631114">
    <property type="component" value="Unassembled WGS sequence"/>
</dbReference>
<dbReference type="InterPro" id="IPR035446">
    <property type="entry name" value="SLSG/EP1"/>
</dbReference>
<evidence type="ECO:0008006" key="7">
    <source>
        <dbReference type="Google" id="ProtNLM"/>
    </source>
</evidence>
<keyword evidence="1 2" id="KW-0732">Signal</keyword>
<feature type="domain" description="Apple" evidence="4">
    <location>
        <begin position="364"/>
        <end position="444"/>
    </location>
</feature>
<protein>
    <recommendedName>
        <fullName evidence="7">Bulb-type lectin domain-containing protein</fullName>
    </recommendedName>
</protein>
<proteinExistence type="predicted"/>
<dbReference type="PROSITE" id="PS50948">
    <property type="entry name" value="PAN"/>
    <property type="match status" value="1"/>
</dbReference>
<evidence type="ECO:0000259" key="4">
    <source>
        <dbReference type="PROSITE" id="PS50948"/>
    </source>
</evidence>
<organism evidence="5 6">
    <name type="scientific">Coptis chinensis</name>
    <dbReference type="NCBI Taxonomy" id="261450"/>
    <lineage>
        <taxon>Eukaryota</taxon>
        <taxon>Viridiplantae</taxon>
        <taxon>Streptophyta</taxon>
        <taxon>Embryophyta</taxon>
        <taxon>Tracheophyta</taxon>
        <taxon>Spermatophyta</taxon>
        <taxon>Magnoliopsida</taxon>
        <taxon>Ranunculales</taxon>
        <taxon>Ranunculaceae</taxon>
        <taxon>Coptidoideae</taxon>
        <taxon>Coptis</taxon>
    </lineage>
</organism>
<dbReference type="PROSITE" id="PS50927">
    <property type="entry name" value="BULB_LECTIN"/>
    <property type="match status" value="1"/>
</dbReference>
<dbReference type="SMART" id="SM00108">
    <property type="entry name" value="B_lectin"/>
    <property type="match status" value="1"/>
</dbReference>
<dbReference type="AlphaFoldDB" id="A0A835GYE3"/>
<name>A0A835GYE3_9MAGN</name>
<dbReference type="EMBL" id="JADFTS010000009">
    <property type="protein sequence ID" value="KAF9589191.1"/>
    <property type="molecule type" value="Genomic_DNA"/>
</dbReference>
<dbReference type="Gene3D" id="2.90.10.10">
    <property type="entry name" value="Bulb-type lectin domain"/>
    <property type="match status" value="1"/>
</dbReference>
<evidence type="ECO:0000256" key="1">
    <source>
        <dbReference type="ARBA" id="ARBA00022729"/>
    </source>
</evidence>
<dbReference type="PANTHER" id="PTHR47976">
    <property type="entry name" value="G-TYPE LECTIN S-RECEPTOR-LIKE SERINE/THREONINE-PROTEIN KINASE SD2-5"/>
    <property type="match status" value="1"/>
</dbReference>
<reference evidence="5 6" key="1">
    <citation type="submission" date="2020-10" db="EMBL/GenBank/DDBJ databases">
        <title>The Coptis chinensis genome and diversification of protoberbering-type alkaloids.</title>
        <authorList>
            <person name="Wang B."/>
            <person name="Shu S."/>
            <person name="Song C."/>
            <person name="Liu Y."/>
        </authorList>
    </citation>
    <scope>NUCLEOTIDE SEQUENCE [LARGE SCALE GENOMIC DNA]</scope>
    <source>
        <strain evidence="5">HL-2020</strain>
        <tissue evidence="5">Leaf</tissue>
    </source>
</reference>
<sequence length="445" mass="49909">MSSFLPFLLTVLFLLPSIALAIVINSKTFNYIIGGFSEGMLDEGNNMFYNDLPYKYHPFVLCISGTVSAYTFNGIGFTLALRLERRLVWQANRDKPVSENSTVTFGRNGNLVLANAQGQMVWQTNTANKGVVDLKVLSNGNLVLIDRRGSIVWQSFDHPTDSLLVGQSLLPGDKNKLTSRLSPFDNLRKGPYSLVMDGGRMLFYYQSKQSPEQEIYSQMQNINPESPGNILAKMTLQSEPVENEPYFFILKFNFTSIDSASTSTSPLGLELKFNTTYSYLQLGQDGNFRIYTYFDKVNDTTTRPPWDETFTMFSRRRFYESECQLPLRCGEFGVCEDNQCVACPTPKGLMGWSTRCAPPKLPPCSSQSGINVDYYKIVGVEHFSSNFSGNGPIKLLDCKAKCSKDCTCLGFFYRKTTSTCLLTPQLSTLTRVSNSSHLAFIKIAK</sequence>
<dbReference type="InterPro" id="IPR051343">
    <property type="entry name" value="G-type_lectin_kinases/EP1-like"/>
</dbReference>
<gene>
    <name evidence="5" type="ORF">IFM89_019700</name>
</gene>